<dbReference type="GO" id="GO:0036374">
    <property type="term" value="F:glutathione hydrolase activity"/>
    <property type="evidence" value="ECO:0007669"/>
    <property type="project" value="UniProtKB-UniRule"/>
</dbReference>
<dbReference type="Gene3D" id="1.10.246.130">
    <property type="match status" value="1"/>
</dbReference>
<dbReference type="InterPro" id="IPR000101">
    <property type="entry name" value="GGT_peptidase"/>
</dbReference>
<organism evidence="13 14">
    <name type="scientific">Pararobbsia silviterrae</name>
    <dbReference type="NCBI Taxonomy" id="1792498"/>
    <lineage>
        <taxon>Bacteria</taxon>
        <taxon>Pseudomonadati</taxon>
        <taxon>Pseudomonadota</taxon>
        <taxon>Betaproteobacteria</taxon>
        <taxon>Burkholderiales</taxon>
        <taxon>Burkholderiaceae</taxon>
        <taxon>Pararobbsia</taxon>
    </lineage>
</organism>
<evidence type="ECO:0000256" key="6">
    <source>
        <dbReference type="ARBA" id="ARBA00023145"/>
    </source>
</evidence>
<evidence type="ECO:0000256" key="11">
    <source>
        <dbReference type="RuleBase" id="RU368036"/>
    </source>
</evidence>
<keyword evidence="11" id="KW-0317">Glutathione biosynthesis</keyword>
<dbReference type="Pfam" id="PF01019">
    <property type="entry name" value="G_glu_transpept"/>
    <property type="match status" value="1"/>
</dbReference>
<feature type="active site" description="Nucleophile" evidence="9">
    <location>
        <position position="492"/>
    </location>
</feature>
<feature type="binding site" evidence="10">
    <location>
        <begin position="510"/>
        <end position="512"/>
    </location>
    <ligand>
        <name>L-glutamate</name>
        <dbReference type="ChEBI" id="CHEBI:29985"/>
    </ligand>
</feature>
<sequence length="684" mass="72320">MHDRFGRMAMAVGNPGRGLVAGEAHADAGVAQACARTRTQQMQQARTQAQAMVRGAARQCRAAHESAKRGVRASHAAAAWIVAAWLATAGFATPSYAKDAPKPVGDDVVLRENAVAVPDRYAADTAARIFALGGNAIDAGVAIAFSLAVTYPDAGNLGGGGFMTLVVDRQPYFLDYRETAPRAATRDMYLDANGNVIAKMSLVGARAVGVPGTVEGMWEAQRRFGKLKWSQVLEPAIGYAEQGFVVDARLANARAVASREFGGRTNFDAYFAGLTEGATFRQPELAQTLKRIASDGAKGFYGGETGDAIAASMRGHGMVTQADLSSYRAVWRAPLIGDWRGYRVVTAPPPSSGGIILLQMLKMREDLADRFAGVDLNTPQYVHLVAEIEKRVFADRAAYLGDPDFVSNPTDRLVDDTYLARRAMEVNPDAISDTQSIRPGLSGDASAASAVSAVSAASAADASGARADAPKAVSPASAASASASVSNEKPQTTQFSVVDKWGNAVSNTYTLNGPFGSGFVVDKTGVVLNDEMDDFSAKPNAPNQFGVVGADANAIAPRKRPLSSMCPTILLDAHGHVAMVVGTPGGSRIPTTVYQVLSNVYDYRMPLPDAVAQARFHHQLLPVNTIYEERGKPMADALKRELARRGYTIAEQGFNGDVQAIRVIDGEPEPVADPRGSGVGRTMP</sequence>
<feature type="binding site" evidence="10">
    <location>
        <position position="177"/>
    </location>
    <ligand>
        <name>L-glutamate</name>
        <dbReference type="ChEBI" id="CHEBI:29985"/>
    </ligand>
</feature>
<evidence type="ECO:0000256" key="7">
    <source>
        <dbReference type="ARBA" id="ARBA00023315"/>
    </source>
</evidence>
<dbReference type="PRINTS" id="PR01210">
    <property type="entry name" value="GGTRANSPTASE"/>
</dbReference>
<dbReference type="GO" id="GO:0006750">
    <property type="term" value="P:glutathione biosynthetic process"/>
    <property type="evidence" value="ECO:0007669"/>
    <property type="project" value="UniProtKB-KW"/>
</dbReference>
<evidence type="ECO:0000313" key="13">
    <source>
        <dbReference type="EMBL" id="RKP56527.1"/>
    </source>
</evidence>
<dbReference type="EC" id="3.4.19.13" evidence="11"/>
<dbReference type="EMBL" id="RBZU01000003">
    <property type="protein sequence ID" value="RKP56527.1"/>
    <property type="molecule type" value="Genomic_DNA"/>
</dbReference>
<evidence type="ECO:0000256" key="8">
    <source>
        <dbReference type="ARBA" id="ARBA00047417"/>
    </source>
</evidence>
<evidence type="ECO:0000256" key="3">
    <source>
        <dbReference type="ARBA" id="ARBA00009381"/>
    </source>
</evidence>
<dbReference type="EC" id="2.3.2.2" evidence="11"/>
<reference evidence="13 14" key="1">
    <citation type="submission" date="2018-10" db="EMBL/GenBank/DDBJ databases">
        <title>Robbsia sp. DHC34, isolated from soil.</title>
        <authorList>
            <person name="Gao Z.-H."/>
            <person name="Qiu L.-H."/>
        </authorList>
    </citation>
    <scope>NUCLEOTIDE SEQUENCE [LARGE SCALE GENOMIC DNA]</scope>
    <source>
        <strain evidence="13 14">DHC34</strain>
    </source>
</reference>
<keyword evidence="6 11" id="KW-0865">Zymogen</keyword>
<dbReference type="Proteomes" id="UP000270342">
    <property type="component" value="Unassembled WGS sequence"/>
</dbReference>
<feature type="binding site" evidence="10">
    <location>
        <position position="534"/>
    </location>
    <ligand>
        <name>L-glutamate</name>
        <dbReference type="ChEBI" id="CHEBI:29985"/>
    </ligand>
</feature>
<evidence type="ECO:0000313" key="14">
    <source>
        <dbReference type="Proteomes" id="UP000270342"/>
    </source>
</evidence>
<dbReference type="InterPro" id="IPR043137">
    <property type="entry name" value="GGT_ssub_C"/>
</dbReference>
<keyword evidence="7 11" id="KW-0012">Acyltransferase</keyword>
<comment type="catalytic activity">
    <reaction evidence="8 11">
        <text>an N-terminal (5-L-glutamyl)-[peptide] + an alpha-amino acid = 5-L-glutamyl amino acid + an N-terminal L-alpha-aminoacyl-[peptide]</text>
        <dbReference type="Rhea" id="RHEA:23904"/>
        <dbReference type="Rhea" id="RHEA-COMP:9780"/>
        <dbReference type="Rhea" id="RHEA-COMP:9795"/>
        <dbReference type="ChEBI" id="CHEBI:77644"/>
        <dbReference type="ChEBI" id="CHEBI:78597"/>
        <dbReference type="ChEBI" id="CHEBI:78599"/>
        <dbReference type="ChEBI" id="CHEBI:78608"/>
        <dbReference type="EC" id="2.3.2.2"/>
    </reaction>
</comment>
<dbReference type="InterPro" id="IPR043138">
    <property type="entry name" value="GGT_lsub"/>
</dbReference>
<dbReference type="SUPFAM" id="SSF56235">
    <property type="entry name" value="N-terminal nucleophile aminohydrolases (Ntn hydrolases)"/>
    <property type="match status" value="1"/>
</dbReference>
<dbReference type="InterPro" id="IPR029055">
    <property type="entry name" value="Ntn_hydrolases_N"/>
</dbReference>
<accession>A0A494Y1E0</accession>
<keyword evidence="4 11" id="KW-0808">Transferase</keyword>
<evidence type="ECO:0000256" key="1">
    <source>
        <dbReference type="ARBA" id="ARBA00001049"/>
    </source>
</evidence>
<gene>
    <name evidence="13" type="primary">ggt</name>
    <name evidence="13" type="ORF">D7S86_09140</name>
</gene>
<dbReference type="GO" id="GO:0006751">
    <property type="term" value="P:glutathione catabolic process"/>
    <property type="evidence" value="ECO:0007669"/>
    <property type="project" value="UniProtKB-UniRule"/>
</dbReference>
<evidence type="ECO:0000256" key="2">
    <source>
        <dbReference type="ARBA" id="ARBA00001089"/>
    </source>
</evidence>
<comment type="subunit">
    <text evidence="11">This enzyme consists of two polypeptide chains, which are synthesized in precursor form from a single polypeptide.</text>
</comment>
<comment type="similarity">
    <text evidence="3 11">Belongs to the gamma-glutamyltransferase family.</text>
</comment>
<protein>
    <recommendedName>
        <fullName evidence="11">Glutathione hydrolase proenzyme</fullName>
        <ecNumber evidence="11">2.3.2.2</ecNumber>
        <ecNumber evidence="11">3.4.19.13</ecNumber>
    </recommendedName>
    <component>
        <recommendedName>
            <fullName evidence="11">Glutathione hydrolase large chain</fullName>
        </recommendedName>
    </component>
    <component>
        <recommendedName>
            <fullName evidence="11">Glutathione hydrolase small chain</fullName>
        </recommendedName>
    </component>
</protein>
<evidence type="ECO:0000256" key="10">
    <source>
        <dbReference type="PIRSR" id="PIRSR600101-2"/>
    </source>
</evidence>
<dbReference type="PANTHER" id="PTHR43199">
    <property type="entry name" value="GLUTATHIONE HYDROLASE"/>
    <property type="match status" value="1"/>
</dbReference>
<comment type="pathway">
    <text evidence="11">Sulfur metabolism; glutathione metabolism.</text>
</comment>
<dbReference type="NCBIfam" id="TIGR00066">
    <property type="entry name" value="g_glut_trans"/>
    <property type="match status" value="1"/>
</dbReference>
<comment type="catalytic activity">
    <reaction evidence="2 11">
        <text>glutathione + H2O = L-cysteinylglycine + L-glutamate</text>
        <dbReference type="Rhea" id="RHEA:28807"/>
        <dbReference type="ChEBI" id="CHEBI:15377"/>
        <dbReference type="ChEBI" id="CHEBI:29985"/>
        <dbReference type="ChEBI" id="CHEBI:57925"/>
        <dbReference type="ChEBI" id="CHEBI:61694"/>
        <dbReference type="EC" id="3.4.19.13"/>
    </reaction>
</comment>
<name>A0A494Y1E0_9BURK</name>
<dbReference type="GO" id="GO:0103068">
    <property type="term" value="F:leukotriene C4 gamma-glutamyl transferase activity"/>
    <property type="evidence" value="ECO:0007669"/>
    <property type="project" value="UniProtKB-EC"/>
</dbReference>
<keyword evidence="5 11" id="KW-0378">Hydrolase</keyword>
<evidence type="ECO:0000256" key="12">
    <source>
        <dbReference type="SAM" id="MobiDB-lite"/>
    </source>
</evidence>
<dbReference type="InterPro" id="IPR051792">
    <property type="entry name" value="GGT_bact"/>
</dbReference>
<dbReference type="AlphaFoldDB" id="A0A494Y1E0"/>
<proteinExistence type="inferred from homology"/>
<evidence type="ECO:0000256" key="4">
    <source>
        <dbReference type="ARBA" id="ARBA00022679"/>
    </source>
</evidence>
<dbReference type="Gene3D" id="3.60.20.40">
    <property type="match status" value="1"/>
</dbReference>
<comment type="caution">
    <text evidence="13">The sequence shown here is derived from an EMBL/GenBank/DDBJ whole genome shotgun (WGS) entry which is preliminary data.</text>
</comment>
<evidence type="ECO:0000256" key="9">
    <source>
        <dbReference type="PIRSR" id="PIRSR600101-1"/>
    </source>
</evidence>
<feature type="binding site" evidence="10">
    <location>
        <begin position="563"/>
        <end position="564"/>
    </location>
    <ligand>
        <name>L-glutamate</name>
        <dbReference type="ChEBI" id="CHEBI:29985"/>
    </ligand>
</feature>
<comment type="catalytic activity">
    <reaction evidence="1 11">
        <text>an S-substituted glutathione + H2O = an S-substituted L-cysteinylglycine + L-glutamate</text>
        <dbReference type="Rhea" id="RHEA:59468"/>
        <dbReference type="ChEBI" id="CHEBI:15377"/>
        <dbReference type="ChEBI" id="CHEBI:29985"/>
        <dbReference type="ChEBI" id="CHEBI:90779"/>
        <dbReference type="ChEBI" id="CHEBI:143103"/>
        <dbReference type="EC" id="3.4.19.13"/>
    </reaction>
</comment>
<feature type="region of interest" description="Disordered" evidence="12">
    <location>
        <begin position="665"/>
        <end position="684"/>
    </location>
</feature>
<evidence type="ECO:0000256" key="5">
    <source>
        <dbReference type="ARBA" id="ARBA00022801"/>
    </source>
</evidence>
<keyword evidence="14" id="KW-1185">Reference proteome</keyword>
<dbReference type="PANTHER" id="PTHR43199:SF1">
    <property type="entry name" value="GLUTATHIONE HYDROLASE PROENZYME"/>
    <property type="match status" value="1"/>
</dbReference>
<dbReference type="UniPathway" id="UPA00204"/>
<feature type="binding site" evidence="10">
    <location>
        <position position="586"/>
    </location>
    <ligand>
        <name>L-glutamate</name>
        <dbReference type="ChEBI" id="CHEBI:29985"/>
    </ligand>
</feature>
<comment type="PTM">
    <text evidence="11">Cleaved by autocatalysis into a large and a small subunit.</text>
</comment>